<keyword evidence="3" id="KW-1185">Reference proteome</keyword>
<reference evidence="2 3" key="2">
    <citation type="submission" date="2020-03" db="EMBL/GenBank/DDBJ databases">
        <authorList>
            <person name="Ichikawa N."/>
            <person name="Kimura A."/>
            <person name="Kitahashi Y."/>
            <person name="Uohara A."/>
        </authorList>
    </citation>
    <scope>NUCLEOTIDE SEQUENCE [LARGE SCALE GENOMIC DNA]</scope>
    <source>
        <strain evidence="2 3">NBRC 107702</strain>
    </source>
</reference>
<feature type="domain" description="DUF6603" evidence="1">
    <location>
        <begin position="3"/>
        <end position="268"/>
    </location>
</feature>
<dbReference type="InterPro" id="IPR046538">
    <property type="entry name" value="DUF6603"/>
</dbReference>
<evidence type="ECO:0000313" key="2">
    <source>
        <dbReference type="EMBL" id="BCB75743.1"/>
    </source>
</evidence>
<organism evidence="2 3">
    <name type="scientific">Phytohabitans flavus</name>
    <dbReference type="NCBI Taxonomy" id="1076124"/>
    <lineage>
        <taxon>Bacteria</taxon>
        <taxon>Bacillati</taxon>
        <taxon>Actinomycetota</taxon>
        <taxon>Actinomycetes</taxon>
        <taxon>Micromonosporales</taxon>
        <taxon>Micromonosporaceae</taxon>
    </lineage>
</organism>
<proteinExistence type="predicted"/>
<evidence type="ECO:0000313" key="3">
    <source>
        <dbReference type="Proteomes" id="UP000502508"/>
    </source>
</evidence>
<protein>
    <recommendedName>
        <fullName evidence="1">DUF6603 domain-containing protein</fullName>
    </recommendedName>
</protein>
<dbReference type="EMBL" id="AP022870">
    <property type="protein sequence ID" value="BCB75743.1"/>
    <property type="molecule type" value="Genomic_DNA"/>
</dbReference>
<dbReference type="Pfam" id="PF20248">
    <property type="entry name" value="DUF6603"/>
    <property type="match status" value="1"/>
</dbReference>
<reference evidence="2 3" key="1">
    <citation type="submission" date="2020-03" db="EMBL/GenBank/DDBJ databases">
        <title>Whole genome shotgun sequence of Phytohabitans flavus NBRC 107702.</title>
        <authorList>
            <person name="Komaki H."/>
            <person name="Tamura T."/>
        </authorList>
    </citation>
    <scope>NUCLEOTIDE SEQUENCE [LARGE SCALE GENOMIC DNA]</scope>
    <source>
        <strain evidence="2 3">NBRC 107702</strain>
    </source>
</reference>
<dbReference type="AlphaFoldDB" id="A0A6F8XPJ6"/>
<evidence type="ECO:0000259" key="1">
    <source>
        <dbReference type="Pfam" id="PF20248"/>
    </source>
</evidence>
<sequence length="419" mass="44226">MGDDPSFLVSLGGFNPRFKPPEHFPVPRRLTLSLGESDNPRLRLSAYLALTSNTVQFGARLDLYASVSVPVVGTFSISALLGFDALITLDPLGLVVDIYAGVSLMWDGDPVLAVYLEFTLTGPTPWHAVGTATFKFLGTHSIHFDVTVGRRAVEPPPVLVDLGGRLRTALEDVDSWSAALPDATGAAVTLAEHAAVPDVVTVHPLGSLTVTQQVAPLNLRIDRYGSARLTGDAAPPFTLGITLDGRSAEAEPVREDFAQGEYLDLTEAERLSWPSFASWEAGARVDDSALLVPPSAARTVSARYEQWELGPDGVVTPLGAADLPDDRMRLQVAGGAAAVNGAWARGERAFAGPDIGVAVAKPTFAVVRVAPPASGVIATLQPEQIMVDSYAAAREALRAAAEAGVRRLRLVDNDEVPAG</sequence>
<dbReference type="Proteomes" id="UP000502508">
    <property type="component" value="Chromosome"/>
</dbReference>
<accession>A0A6F8XPJ6</accession>
<dbReference type="KEGG" id="pfla:Pflav_021530"/>
<gene>
    <name evidence="2" type="ORF">Pflav_021530</name>
</gene>
<name>A0A6F8XPJ6_9ACTN</name>